<protein>
    <submittedName>
        <fullName evidence="2">Uncharacterized protein</fullName>
    </submittedName>
</protein>
<reference evidence="2 3" key="1">
    <citation type="submission" date="2013-04" db="EMBL/GenBank/DDBJ databases">
        <title>The Genome Sequence of Bartonella bacilliformis Ver097.</title>
        <authorList>
            <consortium name="The Broad Institute Genomics Platform"/>
            <consortium name="The Broad Institute Genome Sequencing Center for Infectious Disease"/>
            <person name="Feldgarden M."/>
            <person name="Kirby J."/>
            <person name="Birtles R."/>
            <person name="Dasch G."/>
            <person name="Hendrix L."/>
            <person name="Koehler J."/>
            <person name="Walker B."/>
            <person name="Young S.K."/>
            <person name="Zeng Q."/>
            <person name="Gargeya S."/>
            <person name="Fitzgerald M."/>
            <person name="Haas B."/>
            <person name="Abouelleil A."/>
            <person name="Allen A.W."/>
            <person name="Alvarado L."/>
            <person name="Arachchi H.M."/>
            <person name="Berlin A.M."/>
            <person name="Chapman S.B."/>
            <person name="Gainer-Dewar J."/>
            <person name="Goldberg J."/>
            <person name="Griggs A."/>
            <person name="Gujja S."/>
            <person name="Hansen M."/>
            <person name="Howarth C."/>
            <person name="Imamovic A."/>
            <person name="Ireland A."/>
            <person name="Larimer J."/>
            <person name="McCowan C."/>
            <person name="Murphy C."/>
            <person name="Pearson M."/>
            <person name="Poon T.W."/>
            <person name="Priest M."/>
            <person name="Roberts A."/>
            <person name="Saif S."/>
            <person name="Shea T."/>
            <person name="Sisk P."/>
            <person name="Sykes S."/>
            <person name="Wortman J."/>
            <person name="Nusbaum C."/>
            <person name="Birren B."/>
        </authorList>
    </citation>
    <scope>NUCLEOTIDE SEQUENCE [LARGE SCALE GENOMIC DNA]</scope>
    <source>
        <strain evidence="2 3">Ver097</strain>
    </source>
</reference>
<keyword evidence="1" id="KW-0812">Transmembrane</keyword>
<organism evidence="2 3">
    <name type="scientific">Bartonella bacilliformis Ver097</name>
    <dbReference type="NCBI Taxonomy" id="1293911"/>
    <lineage>
        <taxon>Bacteria</taxon>
        <taxon>Pseudomonadati</taxon>
        <taxon>Pseudomonadota</taxon>
        <taxon>Alphaproteobacteria</taxon>
        <taxon>Hyphomicrobiales</taxon>
        <taxon>Bartonellaceae</taxon>
        <taxon>Bartonella</taxon>
    </lineage>
</organism>
<evidence type="ECO:0000313" key="3">
    <source>
        <dbReference type="Proteomes" id="UP000031740"/>
    </source>
</evidence>
<keyword evidence="1" id="KW-1133">Transmembrane helix</keyword>
<evidence type="ECO:0000256" key="1">
    <source>
        <dbReference type="SAM" id="Phobius"/>
    </source>
</evidence>
<sequence>MISSSLCKVAINLLIRIFLPLVLTIIFSDYNEDRIFI</sequence>
<dbReference type="PATRIC" id="fig|1293911.3.peg.1061"/>
<name>A0A072R023_BARBA</name>
<proteinExistence type="predicted"/>
<dbReference type="HOGENOM" id="CLU_3340610_0_0_5"/>
<dbReference type="AlphaFoldDB" id="A0A072R023"/>
<dbReference type="Proteomes" id="UP000031740">
    <property type="component" value="Unassembled WGS sequence"/>
</dbReference>
<dbReference type="EMBL" id="ASIV01000006">
    <property type="protein sequence ID" value="KEG19248.1"/>
    <property type="molecule type" value="Genomic_DNA"/>
</dbReference>
<accession>A0A072R023</accession>
<feature type="transmembrane region" description="Helical" evidence="1">
    <location>
        <begin position="9"/>
        <end position="27"/>
    </location>
</feature>
<keyword evidence="1" id="KW-0472">Membrane</keyword>
<evidence type="ECO:0000313" key="2">
    <source>
        <dbReference type="EMBL" id="KEG19248.1"/>
    </source>
</evidence>
<gene>
    <name evidence="2" type="ORF">H710_01028</name>
</gene>
<comment type="caution">
    <text evidence="2">The sequence shown here is derived from an EMBL/GenBank/DDBJ whole genome shotgun (WGS) entry which is preliminary data.</text>
</comment>